<organism evidence="1 2">
    <name type="scientific">Uliginosibacterium silvisoli</name>
    <dbReference type="NCBI Taxonomy" id="3114758"/>
    <lineage>
        <taxon>Bacteria</taxon>
        <taxon>Pseudomonadati</taxon>
        <taxon>Pseudomonadota</taxon>
        <taxon>Betaproteobacteria</taxon>
        <taxon>Rhodocyclales</taxon>
        <taxon>Zoogloeaceae</taxon>
        <taxon>Uliginosibacterium</taxon>
    </lineage>
</organism>
<evidence type="ECO:0000313" key="2">
    <source>
        <dbReference type="Proteomes" id="UP001331561"/>
    </source>
</evidence>
<keyword evidence="2" id="KW-1185">Reference proteome</keyword>
<proteinExistence type="predicted"/>
<reference evidence="1 2" key="1">
    <citation type="submission" date="2024-01" db="EMBL/GenBank/DDBJ databases">
        <title>Uliginosibacterium soil sp. nov.</title>
        <authorList>
            <person name="Lv Y."/>
        </authorList>
    </citation>
    <scope>NUCLEOTIDE SEQUENCE [LARGE SCALE GENOMIC DNA]</scope>
    <source>
        <strain evidence="1 2">H3</strain>
    </source>
</reference>
<dbReference type="Pfam" id="PF02810">
    <property type="entry name" value="SEC-C"/>
    <property type="match status" value="1"/>
</dbReference>
<dbReference type="EMBL" id="JAYXHS010000001">
    <property type="protein sequence ID" value="MEC5385122.1"/>
    <property type="molecule type" value="Genomic_DNA"/>
</dbReference>
<accession>A0ABU6K0B1</accession>
<comment type="caution">
    <text evidence="1">The sequence shown here is derived from an EMBL/GenBank/DDBJ whole genome shotgun (WGS) entry which is preliminary data.</text>
</comment>
<dbReference type="NCBIfam" id="TIGR02292">
    <property type="entry name" value="ygfB_yecA"/>
    <property type="match status" value="1"/>
</dbReference>
<sequence length="242" mass="26718">MTPHLAHGALHDDELDELDALLSQHPESHSLEELDGLICALVTGPEVVPPSEWLPVVLGEEAPEWSSEAAGRRCLQLLMRHWNNLAQGFREDWSGVTAKEGPDAMYFPLLDDPATSGHPLAEGWARGFRAGLNWLKDAHWDALEEDEECVTLISIIGAFDTGEKSPGHPLTTAERDELISVTAAGLQYLYAFWRRWLRVMTAPRVPHRADAQPGRNDICPCGSGKKFKKCCGAPAEPTRLLN</sequence>
<dbReference type="Gene3D" id="1.20.120.740">
    <property type="entry name" value="YgfB uncharacterised protein family UPF0149, PF03695"/>
    <property type="match status" value="1"/>
</dbReference>
<name>A0ABU6K0B1_9RHOO</name>
<dbReference type="InterPro" id="IPR011978">
    <property type="entry name" value="YgfB-like"/>
</dbReference>
<dbReference type="SUPFAM" id="SSF101327">
    <property type="entry name" value="YgfB-like"/>
    <property type="match status" value="1"/>
</dbReference>
<evidence type="ECO:0000313" key="1">
    <source>
        <dbReference type="EMBL" id="MEC5385122.1"/>
    </source>
</evidence>
<dbReference type="SUPFAM" id="SSF103642">
    <property type="entry name" value="Sec-C motif"/>
    <property type="match status" value="1"/>
</dbReference>
<dbReference type="InterPro" id="IPR036255">
    <property type="entry name" value="YgfB-like_sf"/>
</dbReference>
<dbReference type="InterPro" id="IPR004027">
    <property type="entry name" value="SEC_C_motif"/>
</dbReference>
<dbReference type="Proteomes" id="UP001331561">
    <property type="component" value="Unassembled WGS sequence"/>
</dbReference>
<dbReference type="Gene3D" id="3.10.450.50">
    <property type="match status" value="1"/>
</dbReference>
<protein>
    <submittedName>
        <fullName evidence="1">UPF0149 family protein</fullName>
    </submittedName>
</protein>
<gene>
    <name evidence="1" type="ORF">VVD49_05265</name>
</gene>
<dbReference type="RefSeq" id="WP_327598086.1">
    <property type="nucleotide sequence ID" value="NZ_JAYXHS010000001.1"/>
</dbReference>
<dbReference type="Pfam" id="PF03695">
    <property type="entry name" value="UPF0149"/>
    <property type="match status" value="1"/>
</dbReference>